<dbReference type="FunFam" id="1.20.1070.10:FF:000310">
    <property type="entry name" value="5-hydroxytryptamine receptor 2B"/>
    <property type="match status" value="1"/>
</dbReference>
<keyword evidence="4 12" id="KW-0812">Transmembrane</keyword>
<feature type="compositionally biased region" description="Basic and acidic residues" evidence="13">
    <location>
        <begin position="145"/>
        <end position="161"/>
    </location>
</feature>
<evidence type="ECO:0000259" key="15">
    <source>
        <dbReference type="PROSITE" id="PS50262"/>
    </source>
</evidence>
<dbReference type="GO" id="GO:0042752">
    <property type="term" value="P:regulation of circadian rhythm"/>
    <property type="evidence" value="ECO:0007669"/>
    <property type="project" value="UniProtKB-ARBA"/>
</dbReference>
<dbReference type="PRINTS" id="PR00237">
    <property type="entry name" value="GPCRRHODOPSN"/>
</dbReference>
<evidence type="ECO:0000256" key="10">
    <source>
        <dbReference type="ARBA" id="ARBA00023180"/>
    </source>
</evidence>
<keyword evidence="10" id="KW-0325">Glycoprotein</keyword>
<feature type="region of interest" description="Disordered" evidence="13">
    <location>
        <begin position="142"/>
        <end position="161"/>
    </location>
</feature>
<dbReference type="AlphaFoldDB" id="A0A1B6C7L4"/>
<feature type="non-terminal residue" evidence="16">
    <location>
        <position position="1"/>
    </location>
</feature>
<proteinExistence type="inferred from homology"/>
<evidence type="ECO:0000256" key="12">
    <source>
        <dbReference type="RuleBase" id="RU000688"/>
    </source>
</evidence>
<dbReference type="GO" id="GO:0004993">
    <property type="term" value="F:G protein-coupled serotonin receptor activity"/>
    <property type="evidence" value="ECO:0007669"/>
    <property type="project" value="UniProtKB-ARBA"/>
</dbReference>
<keyword evidence="8" id="KW-1015">Disulfide bond</keyword>
<gene>
    <name evidence="16" type="ORF">g.12581</name>
</gene>
<dbReference type="GO" id="GO:0071880">
    <property type="term" value="P:adenylate cyclase-activating adrenergic receptor signaling pathway"/>
    <property type="evidence" value="ECO:0007669"/>
    <property type="project" value="TreeGrafter"/>
</dbReference>
<evidence type="ECO:0000256" key="14">
    <source>
        <dbReference type="SAM" id="Phobius"/>
    </source>
</evidence>
<feature type="transmembrane region" description="Helical" evidence="14">
    <location>
        <begin position="207"/>
        <end position="237"/>
    </location>
</feature>
<feature type="transmembrane region" description="Helical" evidence="14">
    <location>
        <begin position="244"/>
        <end position="266"/>
    </location>
</feature>
<dbReference type="GO" id="GO:0007198">
    <property type="term" value="P:adenylate cyclase-inhibiting serotonin receptor signaling pathway"/>
    <property type="evidence" value="ECO:0007669"/>
    <property type="project" value="UniProtKB-ARBA"/>
</dbReference>
<dbReference type="PROSITE" id="PS00237">
    <property type="entry name" value="G_PROTEIN_RECEP_F1_1"/>
    <property type="match status" value="1"/>
</dbReference>
<evidence type="ECO:0000256" key="7">
    <source>
        <dbReference type="ARBA" id="ARBA00023136"/>
    </source>
</evidence>
<keyword evidence="7 14" id="KW-0472">Membrane</keyword>
<organism evidence="16">
    <name type="scientific">Clastoptera arizonana</name>
    <name type="common">Arizona spittle bug</name>
    <dbReference type="NCBI Taxonomy" id="38151"/>
    <lineage>
        <taxon>Eukaryota</taxon>
        <taxon>Metazoa</taxon>
        <taxon>Ecdysozoa</taxon>
        <taxon>Arthropoda</taxon>
        <taxon>Hexapoda</taxon>
        <taxon>Insecta</taxon>
        <taxon>Pterygota</taxon>
        <taxon>Neoptera</taxon>
        <taxon>Paraneoptera</taxon>
        <taxon>Hemiptera</taxon>
        <taxon>Auchenorrhyncha</taxon>
        <taxon>Cercopoidea</taxon>
        <taxon>Clastopteridae</taxon>
        <taxon>Clastoptera</taxon>
    </lineage>
</organism>
<keyword evidence="3" id="KW-1003">Cell membrane</keyword>
<dbReference type="SUPFAM" id="SSF81321">
    <property type="entry name" value="Family A G protein-coupled receptor-like"/>
    <property type="match status" value="1"/>
</dbReference>
<feature type="transmembrane region" description="Helical" evidence="14">
    <location>
        <begin position="568"/>
        <end position="588"/>
    </location>
</feature>
<dbReference type="GO" id="GO:0007210">
    <property type="term" value="P:serotonin receptor signaling pathway"/>
    <property type="evidence" value="ECO:0007669"/>
    <property type="project" value="UniProtKB-ARBA"/>
</dbReference>
<dbReference type="PANTHER" id="PTHR24248">
    <property type="entry name" value="ADRENERGIC RECEPTOR-RELATED G-PROTEIN COUPLED RECEPTOR"/>
    <property type="match status" value="1"/>
</dbReference>
<feature type="transmembrane region" description="Helical" evidence="14">
    <location>
        <begin position="50"/>
        <end position="72"/>
    </location>
</feature>
<dbReference type="InterPro" id="IPR017452">
    <property type="entry name" value="GPCR_Rhodpsn_7TM"/>
</dbReference>
<feature type="transmembrane region" description="Helical" evidence="14">
    <location>
        <begin position="600"/>
        <end position="623"/>
    </location>
</feature>
<evidence type="ECO:0000256" key="1">
    <source>
        <dbReference type="ARBA" id="ARBA00004651"/>
    </source>
</evidence>
<evidence type="ECO:0000256" key="9">
    <source>
        <dbReference type="ARBA" id="ARBA00023170"/>
    </source>
</evidence>
<evidence type="ECO:0000313" key="16">
    <source>
        <dbReference type="EMBL" id="JAS09472.1"/>
    </source>
</evidence>
<dbReference type="FunFam" id="1.20.1070.10:FF:000299">
    <property type="entry name" value="5-hydroxytryptamine receptor 2B"/>
    <property type="match status" value="1"/>
</dbReference>
<feature type="domain" description="G-protein coupled receptors family 1 profile" evidence="15">
    <location>
        <begin position="227"/>
        <end position="620"/>
    </location>
</feature>
<dbReference type="CDD" id="cd15331">
    <property type="entry name" value="7tmA_5-HT1A_invertebrates"/>
    <property type="match status" value="1"/>
</dbReference>
<evidence type="ECO:0000256" key="11">
    <source>
        <dbReference type="ARBA" id="ARBA00023224"/>
    </source>
</evidence>
<keyword evidence="9 12" id="KW-0675">Receptor</keyword>
<keyword evidence="11 12" id="KW-0807">Transducer</keyword>
<evidence type="ECO:0000256" key="5">
    <source>
        <dbReference type="ARBA" id="ARBA00022989"/>
    </source>
</evidence>
<comment type="subcellular location">
    <subcellularLocation>
        <location evidence="1">Cell membrane</location>
        <topology evidence="1">Multi-pass membrane protein</topology>
    </subcellularLocation>
</comment>
<evidence type="ECO:0000256" key="8">
    <source>
        <dbReference type="ARBA" id="ARBA00023157"/>
    </source>
</evidence>
<dbReference type="Gene3D" id="1.20.1070.10">
    <property type="entry name" value="Rhodopsin 7-helix transmembrane proteins"/>
    <property type="match status" value="2"/>
</dbReference>
<reference evidence="16" key="1">
    <citation type="submission" date="2015-12" db="EMBL/GenBank/DDBJ databases">
        <title>De novo transcriptome assembly of four potential Pierce s Disease insect vectors from Arizona vineyards.</title>
        <authorList>
            <person name="Tassone E.E."/>
        </authorList>
    </citation>
    <scope>NUCLEOTIDE SEQUENCE</scope>
</reference>
<feature type="transmembrane region" description="Helical" evidence="14">
    <location>
        <begin position="373"/>
        <end position="395"/>
    </location>
</feature>
<protein>
    <recommendedName>
        <fullName evidence="15">G-protein coupled receptors family 1 profile domain-containing protein</fullName>
    </recommendedName>
</protein>
<sequence>PSSQTDDGMVLICGGDVGAFYQIHNEVPLRASAMVTTRPPHGQEPNTRRFYFQSIVFFIIIILLHDLTTIVAKANSKPNLNDVADSKSLHQTETIQKYFHTNMNGKISNNLFSERNTNMKPLFAPETKLFQSIDYLTSYPPRHKREGENSPEHNVTEGVSDEREGYPDMFKYSAMVLDNASFLMDNVTYNDSAPSNYTSTEEPLADFIIMGVMAVFLGVLILVTVIGNVFVIAAILLERNLQSVANYLIVSLAVADLMVACLVMPLGAVYEISRGWILGPELCDMWTSSDVLCCTASILHLVAIAVDRYWAVTNVDYIHTRNGGRIVTMIVVVWSVAIVVSLAPQFGWKDPDYLDRINIQQRCLVSQDVGYQIFATCSTFYVPLLVILVLYWKIFQTARKRIRRRRAQRNAVVESCKEKPAVKAKKSTRLGFLSKSKFLRLKSKENQPCEGAASSLVLVEGQSTCSTVEAVDDDEVSRRESTVDHLPQATTAFTITNNATPNLSPEKSSGTTATTNNGSASHQDKLAVAKVTIAPNSPFTKPTNYQKKRDLKKESIEAKREKKAAKTLAIITGAFVVCWLPFFIMAILMPLCESCYINDYVASIFLWLGYFNSTLNPIIYTIFSPEFRHAFKRILCGRRSSIRHRTRHLGVRHFH</sequence>
<dbReference type="PROSITE" id="PS50262">
    <property type="entry name" value="G_PROTEIN_RECEP_F1_2"/>
    <property type="match status" value="1"/>
</dbReference>
<feature type="compositionally biased region" description="Low complexity" evidence="13">
    <location>
        <begin position="489"/>
        <end position="521"/>
    </location>
</feature>
<dbReference type="GO" id="GO:0043410">
    <property type="term" value="P:positive regulation of MAPK cascade"/>
    <property type="evidence" value="ECO:0007669"/>
    <property type="project" value="TreeGrafter"/>
</dbReference>
<evidence type="ECO:0000256" key="13">
    <source>
        <dbReference type="SAM" id="MobiDB-lite"/>
    </source>
</evidence>
<keyword evidence="6 12" id="KW-0297">G-protein coupled receptor</keyword>
<dbReference type="Pfam" id="PF00001">
    <property type="entry name" value="7tm_1"/>
    <property type="match status" value="1"/>
</dbReference>
<dbReference type="EMBL" id="GEDC01027826">
    <property type="protein sequence ID" value="JAS09472.1"/>
    <property type="molecule type" value="Transcribed_RNA"/>
</dbReference>
<dbReference type="PANTHER" id="PTHR24248:SF200">
    <property type="entry name" value="5-HYDROXYTRYPTAMINE RECEPTOR 1B-LIKE ISOFORM X1"/>
    <property type="match status" value="1"/>
</dbReference>
<evidence type="ECO:0000256" key="3">
    <source>
        <dbReference type="ARBA" id="ARBA00022475"/>
    </source>
</evidence>
<comment type="similarity">
    <text evidence="2 12">Belongs to the G-protein coupled receptor 1 family.</text>
</comment>
<dbReference type="GO" id="GO:0005886">
    <property type="term" value="C:plasma membrane"/>
    <property type="evidence" value="ECO:0007669"/>
    <property type="project" value="UniProtKB-SubCell"/>
</dbReference>
<evidence type="ECO:0000256" key="4">
    <source>
        <dbReference type="ARBA" id="ARBA00022692"/>
    </source>
</evidence>
<dbReference type="GO" id="GO:0007208">
    <property type="term" value="P:phospholipase C-activating serotonin receptor signaling pathway"/>
    <property type="evidence" value="ECO:0007669"/>
    <property type="project" value="UniProtKB-ARBA"/>
</dbReference>
<keyword evidence="5 14" id="KW-1133">Transmembrane helix</keyword>
<feature type="region of interest" description="Disordered" evidence="13">
    <location>
        <begin position="489"/>
        <end position="522"/>
    </location>
</feature>
<evidence type="ECO:0000256" key="6">
    <source>
        <dbReference type="ARBA" id="ARBA00023040"/>
    </source>
</evidence>
<dbReference type="SMART" id="SM01381">
    <property type="entry name" value="7TM_GPCR_Srsx"/>
    <property type="match status" value="1"/>
</dbReference>
<dbReference type="InterPro" id="IPR000276">
    <property type="entry name" value="GPCR_Rhodpsn"/>
</dbReference>
<feature type="transmembrane region" description="Helical" evidence="14">
    <location>
        <begin position="326"/>
        <end position="346"/>
    </location>
</feature>
<evidence type="ECO:0000256" key="2">
    <source>
        <dbReference type="ARBA" id="ARBA00010663"/>
    </source>
</evidence>
<name>A0A1B6C7L4_9HEMI</name>
<accession>A0A1B6C7L4</accession>